<name>A0ABU1ZII6_9BURK</name>
<dbReference type="Gene3D" id="3.60.140.10">
    <property type="entry name" value="CNF1/YfiH-like putative cysteine hydrolases"/>
    <property type="match status" value="1"/>
</dbReference>
<dbReference type="SUPFAM" id="SSF64438">
    <property type="entry name" value="CNF1/YfiH-like putative cysteine hydrolases"/>
    <property type="match status" value="1"/>
</dbReference>
<dbReference type="PANTHER" id="PTHR30616:SF2">
    <property type="entry name" value="PURINE NUCLEOSIDE PHOSPHORYLASE LACC1"/>
    <property type="match status" value="1"/>
</dbReference>
<evidence type="ECO:0000256" key="8">
    <source>
        <dbReference type="ARBA" id="ARBA00048968"/>
    </source>
</evidence>
<keyword evidence="4" id="KW-0479">Metal-binding</keyword>
<organism evidence="11 12">
    <name type="scientific">Rhodoferax saidenbachensis</name>
    <dbReference type="NCBI Taxonomy" id="1484693"/>
    <lineage>
        <taxon>Bacteria</taxon>
        <taxon>Pseudomonadati</taxon>
        <taxon>Pseudomonadota</taxon>
        <taxon>Betaproteobacteria</taxon>
        <taxon>Burkholderiales</taxon>
        <taxon>Comamonadaceae</taxon>
        <taxon>Rhodoferax</taxon>
    </lineage>
</organism>
<dbReference type="RefSeq" id="WP_310339419.1">
    <property type="nucleotide sequence ID" value="NZ_JAVDXO010000001.1"/>
</dbReference>
<dbReference type="Proteomes" id="UP001268089">
    <property type="component" value="Unassembled WGS sequence"/>
</dbReference>
<reference evidence="11 12" key="1">
    <citation type="submission" date="2023-07" db="EMBL/GenBank/DDBJ databases">
        <title>Sorghum-associated microbial communities from plants grown in Nebraska, USA.</title>
        <authorList>
            <person name="Schachtman D."/>
        </authorList>
    </citation>
    <scope>NUCLEOTIDE SEQUENCE [LARGE SCALE GENOMIC DNA]</scope>
    <source>
        <strain evidence="11 12">BE308</strain>
    </source>
</reference>
<keyword evidence="3" id="KW-0808">Transferase</keyword>
<comment type="catalytic activity">
    <reaction evidence="8">
        <text>adenosine + phosphate = alpha-D-ribose 1-phosphate + adenine</text>
        <dbReference type="Rhea" id="RHEA:27642"/>
        <dbReference type="ChEBI" id="CHEBI:16335"/>
        <dbReference type="ChEBI" id="CHEBI:16708"/>
        <dbReference type="ChEBI" id="CHEBI:43474"/>
        <dbReference type="ChEBI" id="CHEBI:57720"/>
        <dbReference type="EC" id="2.4.2.1"/>
    </reaction>
    <physiologicalReaction direction="left-to-right" evidence="8">
        <dbReference type="Rhea" id="RHEA:27643"/>
    </physiologicalReaction>
</comment>
<comment type="caution">
    <text evidence="11">The sequence shown here is derived from an EMBL/GenBank/DDBJ whole genome shotgun (WGS) entry which is preliminary data.</text>
</comment>
<sequence>MSVPADWLVPDWPAPARVKALCTTRSGGQSRPPYNSLNLGTHVGDDGADVLANRAVLRRALGVRPVFLEQVHGTHVQPLAPDTPDGAVADACLTTQPGVACTIMVADCLPILLCDATGTWVAAAHAGWRGLAGQGGVGVVESTLAEVYASNNALAPVKYAQAAPEIIAWLGPCIGPTAFEVGDEVRQAFVEGAPGAVDCFVPAGPGKWLTNLPALARQRLRAAGVNAVYGNDGSTPWCTVSNPSRFFSHRRDRVSGRLAACIWLG</sequence>
<proteinExistence type="inferred from homology"/>
<comment type="similarity">
    <text evidence="2 10">Belongs to the purine nucleoside phosphorylase YfiH/LACC1 family.</text>
</comment>
<dbReference type="InterPro" id="IPR011324">
    <property type="entry name" value="Cytotoxic_necrot_fac-like_cat"/>
</dbReference>
<evidence type="ECO:0000256" key="10">
    <source>
        <dbReference type="RuleBase" id="RU361274"/>
    </source>
</evidence>
<keyword evidence="5" id="KW-0378">Hydrolase</keyword>
<gene>
    <name evidence="11" type="ORF">J2X15_000626</name>
</gene>
<evidence type="ECO:0000256" key="5">
    <source>
        <dbReference type="ARBA" id="ARBA00022801"/>
    </source>
</evidence>
<evidence type="ECO:0000256" key="6">
    <source>
        <dbReference type="ARBA" id="ARBA00022833"/>
    </source>
</evidence>
<comment type="catalytic activity">
    <reaction evidence="9">
        <text>S-methyl-5'-thioadenosine + phosphate = 5-(methylsulfanyl)-alpha-D-ribose 1-phosphate + adenine</text>
        <dbReference type="Rhea" id="RHEA:11852"/>
        <dbReference type="ChEBI" id="CHEBI:16708"/>
        <dbReference type="ChEBI" id="CHEBI:17509"/>
        <dbReference type="ChEBI" id="CHEBI:43474"/>
        <dbReference type="ChEBI" id="CHEBI:58533"/>
        <dbReference type="EC" id="2.4.2.28"/>
    </reaction>
    <physiologicalReaction direction="left-to-right" evidence="9">
        <dbReference type="Rhea" id="RHEA:11853"/>
    </physiologicalReaction>
</comment>
<comment type="catalytic activity">
    <reaction evidence="1">
        <text>inosine + phosphate = alpha-D-ribose 1-phosphate + hypoxanthine</text>
        <dbReference type="Rhea" id="RHEA:27646"/>
        <dbReference type="ChEBI" id="CHEBI:17368"/>
        <dbReference type="ChEBI" id="CHEBI:17596"/>
        <dbReference type="ChEBI" id="CHEBI:43474"/>
        <dbReference type="ChEBI" id="CHEBI:57720"/>
        <dbReference type="EC" id="2.4.2.1"/>
    </reaction>
    <physiologicalReaction direction="left-to-right" evidence="1">
        <dbReference type="Rhea" id="RHEA:27647"/>
    </physiologicalReaction>
</comment>
<evidence type="ECO:0000256" key="9">
    <source>
        <dbReference type="ARBA" id="ARBA00049893"/>
    </source>
</evidence>
<dbReference type="EMBL" id="JAVDXO010000001">
    <property type="protein sequence ID" value="MDR7305360.1"/>
    <property type="molecule type" value="Genomic_DNA"/>
</dbReference>
<keyword evidence="12" id="KW-1185">Reference proteome</keyword>
<dbReference type="PANTHER" id="PTHR30616">
    <property type="entry name" value="UNCHARACTERIZED PROTEIN YFIH"/>
    <property type="match status" value="1"/>
</dbReference>
<comment type="catalytic activity">
    <reaction evidence="7">
        <text>adenosine + H2O + H(+) = inosine + NH4(+)</text>
        <dbReference type="Rhea" id="RHEA:24408"/>
        <dbReference type="ChEBI" id="CHEBI:15377"/>
        <dbReference type="ChEBI" id="CHEBI:15378"/>
        <dbReference type="ChEBI" id="CHEBI:16335"/>
        <dbReference type="ChEBI" id="CHEBI:17596"/>
        <dbReference type="ChEBI" id="CHEBI:28938"/>
        <dbReference type="EC" id="3.5.4.4"/>
    </reaction>
    <physiologicalReaction direction="left-to-right" evidence="7">
        <dbReference type="Rhea" id="RHEA:24409"/>
    </physiologicalReaction>
</comment>
<accession>A0ABU1ZII6</accession>
<evidence type="ECO:0000313" key="12">
    <source>
        <dbReference type="Proteomes" id="UP001268089"/>
    </source>
</evidence>
<dbReference type="InterPro" id="IPR003730">
    <property type="entry name" value="Cu_polyphenol_OxRdtase"/>
</dbReference>
<evidence type="ECO:0000256" key="3">
    <source>
        <dbReference type="ARBA" id="ARBA00022679"/>
    </source>
</evidence>
<dbReference type="CDD" id="cd16833">
    <property type="entry name" value="YfiH"/>
    <property type="match status" value="1"/>
</dbReference>
<protein>
    <recommendedName>
        <fullName evidence="10">Purine nucleoside phosphorylase</fullName>
    </recommendedName>
</protein>
<dbReference type="Pfam" id="PF02578">
    <property type="entry name" value="Cu-oxidase_4"/>
    <property type="match status" value="1"/>
</dbReference>
<evidence type="ECO:0000256" key="7">
    <source>
        <dbReference type="ARBA" id="ARBA00047989"/>
    </source>
</evidence>
<evidence type="ECO:0000256" key="4">
    <source>
        <dbReference type="ARBA" id="ARBA00022723"/>
    </source>
</evidence>
<keyword evidence="6" id="KW-0862">Zinc</keyword>
<evidence type="ECO:0000256" key="2">
    <source>
        <dbReference type="ARBA" id="ARBA00007353"/>
    </source>
</evidence>
<dbReference type="NCBIfam" id="TIGR00726">
    <property type="entry name" value="peptidoglycan editing factor PgeF"/>
    <property type="match status" value="1"/>
</dbReference>
<evidence type="ECO:0000313" key="11">
    <source>
        <dbReference type="EMBL" id="MDR7305360.1"/>
    </source>
</evidence>
<dbReference type="InterPro" id="IPR038371">
    <property type="entry name" value="Cu_polyphenol_OxRdtase_sf"/>
</dbReference>
<evidence type="ECO:0000256" key="1">
    <source>
        <dbReference type="ARBA" id="ARBA00000553"/>
    </source>
</evidence>